<organism evidence="2 3">
    <name type="scientific">Ceratodon purpureus</name>
    <name type="common">Fire moss</name>
    <name type="synonym">Dicranum purpureum</name>
    <dbReference type="NCBI Taxonomy" id="3225"/>
    <lineage>
        <taxon>Eukaryota</taxon>
        <taxon>Viridiplantae</taxon>
        <taxon>Streptophyta</taxon>
        <taxon>Embryophyta</taxon>
        <taxon>Bryophyta</taxon>
        <taxon>Bryophytina</taxon>
        <taxon>Bryopsida</taxon>
        <taxon>Dicranidae</taxon>
        <taxon>Pseudoditrichales</taxon>
        <taxon>Ditrichaceae</taxon>
        <taxon>Ceratodon</taxon>
    </lineage>
</organism>
<dbReference type="SUPFAM" id="SSF49777">
    <property type="entry name" value="PEBP-like"/>
    <property type="match status" value="1"/>
</dbReference>
<feature type="compositionally biased region" description="Acidic residues" evidence="1">
    <location>
        <begin position="10"/>
        <end position="25"/>
    </location>
</feature>
<feature type="region of interest" description="Disordered" evidence="1">
    <location>
        <begin position="1"/>
        <end position="27"/>
    </location>
</feature>
<dbReference type="InterPro" id="IPR036610">
    <property type="entry name" value="PEBP-like_sf"/>
</dbReference>
<dbReference type="InterPro" id="IPR035810">
    <property type="entry name" value="PEBP_euk"/>
</dbReference>
<evidence type="ECO:0000313" key="2">
    <source>
        <dbReference type="EMBL" id="KAG0562765.1"/>
    </source>
</evidence>
<reference evidence="2" key="1">
    <citation type="submission" date="2020-06" db="EMBL/GenBank/DDBJ databases">
        <title>WGS assembly of Ceratodon purpureus strain R40.</title>
        <authorList>
            <person name="Carey S.B."/>
            <person name="Jenkins J."/>
            <person name="Shu S."/>
            <person name="Lovell J.T."/>
            <person name="Sreedasyam A."/>
            <person name="Maumus F."/>
            <person name="Tiley G.P."/>
            <person name="Fernandez-Pozo N."/>
            <person name="Barry K."/>
            <person name="Chen C."/>
            <person name="Wang M."/>
            <person name="Lipzen A."/>
            <person name="Daum C."/>
            <person name="Saski C.A."/>
            <person name="Payton A.C."/>
            <person name="Mcbreen J.C."/>
            <person name="Conrad R.E."/>
            <person name="Kollar L.M."/>
            <person name="Olsson S."/>
            <person name="Huttunen S."/>
            <person name="Landis J.B."/>
            <person name="Wickett N.J."/>
            <person name="Johnson M.G."/>
            <person name="Rensing S.A."/>
            <person name="Grimwood J."/>
            <person name="Schmutz J."/>
            <person name="Mcdaniel S.F."/>
        </authorList>
    </citation>
    <scope>NUCLEOTIDE SEQUENCE</scope>
    <source>
        <strain evidence="2">R40</strain>
    </source>
</reference>
<proteinExistence type="predicted"/>
<dbReference type="Proteomes" id="UP000822688">
    <property type="component" value="Chromosome 9"/>
</dbReference>
<accession>A0A8T0GWH1</accession>
<gene>
    <name evidence="2" type="ORF">KC19_9G169500</name>
</gene>
<name>A0A8T0GWH1_CERPU</name>
<evidence type="ECO:0000313" key="3">
    <source>
        <dbReference type="Proteomes" id="UP000822688"/>
    </source>
</evidence>
<keyword evidence="3" id="KW-1185">Reference proteome</keyword>
<protein>
    <submittedName>
        <fullName evidence="2">Uncharacterized protein</fullName>
    </submittedName>
</protein>
<comment type="caution">
    <text evidence="2">The sequence shown here is derived from an EMBL/GenBank/DDBJ whole genome shotgun (WGS) entry which is preliminary data.</text>
</comment>
<evidence type="ECO:0000256" key="1">
    <source>
        <dbReference type="SAM" id="MobiDB-lite"/>
    </source>
</evidence>
<dbReference type="PANTHER" id="PTHR11362">
    <property type="entry name" value="PHOSPHATIDYLETHANOLAMINE-BINDING PROTEIN"/>
    <property type="match status" value="1"/>
</dbReference>
<dbReference type="EMBL" id="CM026430">
    <property type="protein sequence ID" value="KAG0562765.1"/>
    <property type="molecule type" value="Genomic_DNA"/>
</dbReference>
<dbReference type="AlphaFoldDB" id="A0A8T0GWH1"/>
<dbReference type="PANTHER" id="PTHR11362:SF82">
    <property type="entry name" value="PHOSPHATIDYLETHANOLAMINE-BINDING PROTEIN 4"/>
    <property type="match status" value="1"/>
</dbReference>
<sequence>MAANPKYEAMDMEMGDGDGPEDEGAESSYGITFTAEDAAVRGNRDVVLPSNILSAIAGASPNAAPGYGLLSSSNPALDVDYARDAVIPGDDSVDVTQESLIVEEPLDETPADEMEEEDDTVACLQMVGVIPFILDTFKPRCSLHIKFRTGNELRNGDILHLREIADERPSIAIIQPSEKETDALLPGNLFTVIMVEVDGGQYLHWALVNFSDKSGSQNGLELVNYEPPSRRLTQGRRPYMFVCYSQSQPFHLMPTIGRQSFDLRSFAATYALDNPVAAIYVTVASE</sequence>
<dbReference type="Gene3D" id="3.90.280.10">
    <property type="entry name" value="PEBP-like"/>
    <property type="match status" value="1"/>
</dbReference>